<sequence length="95" mass="10927">MKVLFSPQKKGTPPFPCQCRPSRLEANRSVDTIQVEVGFPRQIEAKFMDCGANGNYGAYLSRRRAAFKRPITSTEYVWKLVVLFRRLDPPLYSTQ</sequence>
<dbReference type="AlphaFoldDB" id="A0AAV4QFZ2"/>
<gene>
    <name evidence="1" type="ORF">CEXT_211381</name>
</gene>
<proteinExistence type="predicted"/>
<dbReference type="Proteomes" id="UP001054945">
    <property type="component" value="Unassembled WGS sequence"/>
</dbReference>
<reference evidence="1 2" key="1">
    <citation type="submission" date="2021-06" db="EMBL/GenBank/DDBJ databases">
        <title>Caerostris extrusa draft genome.</title>
        <authorList>
            <person name="Kono N."/>
            <person name="Arakawa K."/>
        </authorList>
    </citation>
    <scope>NUCLEOTIDE SEQUENCE [LARGE SCALE GENOMIC DNA]</scope>
</reference>
<evidence type="ECO:0000313" key="2">
    <source>
        <dbReference type="Proteomes" id="UP001054945"/>
    </source>
</evidence>
<protein>
    <submittedName>
        <fullName evidence="1">Uncharacterized protein</fullName>
    </submittedName>
</protein>
<dbReference type="EMBL" id="BPLR01005944">
    <property type="protein sequence ID" value="GIY06273.1"/>
    <property type="molecule type" value="Genomic_DNA"/>
</dbReference>
<name>A0AAV4QFZ2_CAEEX</name>
<evidence type="ECO:0000313" key="1">
    <source>
        <dbReference type="EMBL" id="GIY06273.1"/>
    </source>
</evidence>
<keyword evidence="2" id="KW-1185">Reference proteome</keyword>
<organism evidence="1 2">
    <name type="scientific">Caerostris extrusa</name>
    <name type="common">Bark spider</name>
    <name type="synonym">Caerostris bankana</name>
    <dbReference type="NCBI Taxonomy" id="172846"/>
    <lineage>
        <taxon>Eukaryota</taxon>
        <taxon>Metazoa</taxon>
        <taxon>Ecdysozoa</taxon>
        <taxon>Arthropoda</taxon>
        <taxon>Chelicerata</taxon>
        <taxon>Arachnida</taxon>
        <taxon>Araneae</taxon>
        <taxon>Araneomorphae</taxon>
        <taxon>Entelegynae</taxon>
        <taxon>Araneoidea</taxon>
        <taxon>Araneidae</taxon>
        <taxon>Caerostris</taxon>
    </lineage>
</organism>
<accession>A0AAV4QFZ2</accession>
<comment type="caution">
    <text evidence="1">The sequence shown here is derived from an EMBL/GenBank/DDBJ whole genome shotgun (WGS) entry which is preliminary data.</text>
</comment>